<accession>D9PI58</accession>
<feature type="region of interest" description="Disordered" evidence="3">
    <location>
        <begin position="270"/>
        <end position="305"/>
    </location>
</feature>
<feature type="compositionally biased region" description="Low complexity" evidence="3">
    <location>
        <begin position="270"/>
        <end position="286"/>
    </location>
</feature>
<dbReference type="PANTHER" id="PTHR32347">
    <property type="entry name" value="EFFLUX SYSTEM COMPONENT YKNX-RELATED"/>
    <property type="match status" value="1"/>
</dbReference>
<keyword evidence="2" id="KW-0175">Coiled coil</keyword>
<feature type="domain" description="Multidrug resistance protein MdtA-like C-terminal permuted SH3" evidence="4">
    <location>
        <begin position="208"/>
        <end position="264"/>
    </location>
</feature>
<dbReference type="GO" id="GO:0030313">
    <property type="term" value="C:cell envelope"/>
    <property type="evidence" value="ECO:0007669"/>
    <property type="project" value="UniProtKB-SubCell"/>
</dbReference>
<reference evidence="6" key="2">
    <citation type="journal article" date="2011" name="Microb. Ecol.">
        <title>Taxonomic and Functional Metagenomic Profiling of the Microbial Community in the Anoxic Sediment of a Sub-saline Shallow Lake (Laguna de Carrizo, Central Spain).</title>
        <authorList>
            <person name="Ferrer M."/>
            <person name="Guazzaroni M.E."/>
            <person name="Richter M."/>
            <person name="Garcia-Salamanca A."/>
            <person name="Yarza P."/>
            <person name="Suarez-Suarez A."/>
            <person name="Solano J."/>
            <person name="Alcaide M."/>
            <person name="van Dillewijn P."/>
            <person name="Molina-Henares M.A."/>
            <person name="Lopez-Cortes N."/>
            <person name="Al-Ramahi Y."/>
            <person name="Guerrero C."/>
            <person name="Acosta A."/>
            <person name="de Eugenio L.I."/>
            <person name="Martinez V."/>
            <person name="Marques S."/>
            <person name="Rojo F."/>
            <person name="Santero E."/>
            <person name="Genilloud O."/>
            <person name="Perez-Perez J."/>
            <person name="Rossello-Mora R."/>
            <person name="Ramos J.L."/>
        </authorList>
    </citation>
    <scope>NUCLEOTIDE SEQUENCE</scope>
</reference>
<dbReference type="GO" id="GO:0016020">
    <property type="term" value="C:membrane"/>
    <property type="evidence" value="ECO:0007669"/>
    <property type="project" value="InterPro"/>
</dbReference>
<dbReference type="EMBL" id="ADZX01000410">
    <property type="protein sequence ID" value="EFK96759.1"/>
    <property type="molecule type" value="Genomic_DNA"/>
</dbReference>
<dbReference type="InterPro" id="IPR050465">
    <property type="entry name" value="UPF0194_transport"/>
</dbReference>
<dbReference type="SUPFAM" id="SSF111369">
    <property type="entry name" value="HlyD-like secretion proteins"/>
    <property type="match status" value="1"/>
</dbReference>
<dbReference type="InterPro" id="IPR058627">
    <property type="entry name" value="MdtA-like_C"/>
</dbReference>
<feature type="domain" description="YknX-like beta-barrel" evidence="5">
    <location>
        <begin position="131"/>
        <end position="200"/>
    </location>
</feature>
<evidence type="ECO:0000259" key="4">
    <source>
        <dbReference type="Pfam" id="PF25967"/>
    </source>
</evidence>
<dbReference type="Gene3D" id="2.40.420.20">
    <property type="match status" value="1"/>
</dbReference>
<reference evidence="6" key="1">
    <citation type="submission" date="2010-07" db="EMBL/GenBank/DDBJ databases">
        <authorList>
            <consortium name="CONSOLIDER consortium CSD2007-00005"/>
            <person name="Guazzaroni M.-E."/>
            <person name="Richter M."/>
            <person name="Garcia-Salamanca A."/>
            <person name="Yarza P."/>
            <person name="Ferrer M."/>
        </authorList>
    </citation>
    <scope>NUCLEOTIDE SEQUENCE</scope>
</reference>
<dbReference type="AlphaFoldDB" id="D9PI58"/>
<comment type="caution">
    <text evidence="6">The sequence shown here is derived from an EMBL/GenBank/DDBJ whole genome shotgun (WGS) entry which is preliminary data.</text>
</comment>
<evidence type="ECO:0000256" key="1">
    <source>
        <dbReference type="ARBA" id="ARBA00004196"/>
    </source>
</evidence>
<dbReference type="PANTHER" id="PTHR32347:SF14">
    <property type="entry name" value="EFFLUX SYSTEM COMPONENT YKNX-RELATED"/>
    <property type="match status" value="1"/>
</dbReference>
<dbReference type="Gene3D" id="2.40.30.170">
    <property type="match status" value="1"/>
</dbReference>
<name>D9PI58_9ZZZZ</name>
<evidence type="ECO:0000313" key="6">
    <source>
        <dbReference type="EMBL" id="EFK96759.1"/>
    </source>
</evidence>
<organism evidence="6">
    <name type="scientific">sediment metagenome</name>
    <dbReference type="NCBI Taxonomy" id="749907"/>
    <lineage>
        <taxon>unclassified sequences</taxon>
        <taxon>metagenomes</taxon>
        <taxon>ecological metagenomes</taxon>
    </lineage>
</organism>
<proteinExistence type="predicted"/>
<feature type="compositionally biased region" description="Gly residues" evidence="3">
    <location>
        <begin position="290"/>
        <end position="305"/>
    </location>
</feature>
<dbReference type="NCBIfam" id="TIGR01730">
    <property type="entry name" value="RND_mfp"/>
    <property type="match status" value="1"/>
</dbReference>
<protein>
    <submittedName>
        <fullName evidence="6">Efflux transporter, RND family, MFP subunit</fullName>
    </submittedName>
</protein>
<gene>
    <name evidence="6" type="ORF">LDC_1214</name>
</gene>
<evidence type="ECO:0000256" key="2">
    <source>
        <dbReference type="ARBA" id="ARBA00023054"/>
    </source>
</evidence>
<sequence>PLNVITTHKDKLNSFKTTISDYDSILNNFVDDLENKTQAVKDAEFNVLNKKQDLQDIINGSNSLSVRSKKISIQQKKNQLNEAQKALNDYYVYAPFDGILSELNVSVGEKVSTSTNIGILISEQNSTQIEFNEIDFIKIKKGQKAIITFDALEDITLEGYVSDLDITGTVSSGVVTYNVEIIFDGENEEVKNGMNLSVEIITDSNEQTIVVPNSTLSISKNKTFVSILENGIVKQIEVETGVKNDTQTEIISGLSVGDELIIKENNVVSDSSENNSATTTTNKSNSIMSGFGGGAGIGGGPPDAK</sequence>
<evidence type="ECO:0000259" key="5">
    <source>
        <dbReference type="Pfam" id="PF25990"/>
    </source>
</evidence>
<dbReference type="Gene3D" id="1.10.287.470">
    <property type="entry name" value="Helix hairpin bin"/>
    <property type="match status" value="1"/>
</dbReference>
<dbReference type="Pfam" id="PF25990">
    <property type="entry name" value="Beta-barrel_YknX"/>
    <property type="match status" value="1"/>
</dbReference>
<evidence type="ECO:0000256" key="3">
    <source>
        <dbReference type="SAM" id="MobiDB-lite"/>
    </source>
</evidence>
<dbReference type="InterPro" id="IPR006143">
    <property type="entry name" value="RND_pump_MFP"/>
</dbReference>
<dbReference type="Gene3D" id="2.40.50.100">
    <property type="match status" value="1"/>
</dbReference>
<dbReference type="InterPro" id="IPR058636">
    <property type="entry name" value="Beta-barrel_YknX"/>
</dbReference>
<dbReference type="Pfam" id="PF25967">
    <property type="entry name" value="RND-MFP_C"/>
    <property type="match status" value="1"/>
</dbReference>
<comment type="subcellular location">
    <subcellularLocation>
        <location evidence="1">Cell envelope</location>
    </subcellularLocation>
</comment>
<feature type="non-terminal residue" evidence="6">
    <location>
        <position position="1"/>
    </location>
</feature>
<dbReference type="GO" id="GO:0022857">
    <property type="term" value="F:transmembrane transporter activity"/>
    <property type="evidence" value="ECO:0007669"/>
    <property type="project" value="InterPro"/>
</dbReference>